<dbReference type="InterPro" id="IPR001584">
    <property type="entry name" value="Integrase_cat-core"/>
</dbReference>
<dbReference type="InterPro" id="IPR050951">
    <property type="entry name" value="Retrovirus_Pol_polyprotein"/>
</dbReference>
<dbReference type="InterPro" id="IPR012337">
    <property type="entry name" value="RNaseH-like_sf"/>
</dbReference>
<dbReference type="Gene3D" id="3.30.420.10">
    <property type="entry name" value="Ribonuclease H-like superfamily/Ribonuclease H"/>
    <property type="match status" value="1"/>
</dbReference>
<accession>A0A8C1RDQ7</accession>
<reference evidence="3" key="2">
    <citation type="submission" date="2025-09" db="UniProtKB">
        <authorList>
            <consortium name="Ensembl"/>
        </authorList>
    </citation>
    <scope>IDENTIFICATION</scope>
</reference>
<name>A0A8C1RDQ7_CYPCA</name>
<dbReference type="SUPFAM" id="SSF53098">
    <property type="entry name" value="Ribonuclease H-like"/>
    <property type="match status" value="1"/>
</dbReference>
<dbReference type="InterPro" id="IPR041588">
    <property type="entry name" value="Integrase_H2C2"/>
</dbReference>
<evidence type="ECO:0000313" key="4">
    <source>
        <dbReference type="Proteomes" id="UP000694427"/>
    </source>
</evidence>
<organism evidence="3 4">
    <name type="scientific">Cyprinus carpio</name>
    <name type="common">Common carp</name>
    <dbReference type="NCBI Taxonomy" id="7962"/>
    <lineage>
        <taxon>Eukaryota</taxon>
        <taxon>Metazoa</taxon>
        <taxon>Chordata</taxon>
        <taxon>Craniata</taxon>
        <taxon>Vertebrata</taxon>
        <taxon>Euteleostomi</taxon>
        <taxon>Actinopterygii</taxon>
        <taxon>Neopterygii</taxon>
        <taxon>Teleostei</taxon>
        <taxon>Ostariophysi</taxon>
        <taxon>Cypriniformes</taxon>
        <taxon>Cyprinidae</taxon>
        <taxon>Cyprininae</taxon>
        <taxon>Cyprinus</taxon>
    </lineage>
</organism>
<dbReference type="PANTHER" id="PTHR37984">
    <property type="entry name" value="PROTEIN CBG26694"/>
    <property type="match status" value="1"/>
</dbReference>
<protein>
    <recommendedName>
        <fullName evidence="1">Gypsy retrotransposon integrase-like protein 1</fullName>
    </recommendedName>
</protein>
<dbReference type="FunFam" id="1.10.340.70:FF:000001">
    <property type="entry name" value="Retrovirus-related Pol polyprotein from transposon gypsy-like Protein"/>
    <property type="match status" value="1"/>
</dbReference>
<feature type="domain" description="Integrase catalytic" evidence="2">
    <location>
        <begin position="144"/>
        <end position="308"/>
    </location>
</feature>
<dbReference type="Ensembl" id="ENSCCRT00010118399.1">
    <property type="protein sequence ID" value="ENSCCRP00010106505.1"/>
    <property type="gene ID" value="ENSCCRG00010046949.1"/>
</dbReference>
<dbReference type="Proteomes" id="UP000694427">
    <property type="component" value="Unplaced"/>
</dbReference>
<dbReference type="PROSITE" id="PS50994">
    <property type="entry name" value="INTEGRASE"/>
    <property type="match status" value="1"/>
</dbReference>
<reference evidence="3" key="1">
    <citation type="submission" date="2025-08" db="UniProtKB">
        <authorList>
            <consortium name="Ensembl"/>
        </authorList>
    </citation>
    <scope>IDENTIFICATION</scope>
</reference>
<sequence>MFALPGYTKSQLKEFQLSDPVLGSFNEFWGSQRKPTNRERSSLPRPVLSLLKQWKYIQVMDGLFYRAVNDLRLGECKQLLLPACLKEQVLSSVHDKMGHQGIERTLDLLRQRCFWVGMYKDVERGIKRCHRCILTKMPQPRIRPPMKPFLASRLLEVVAVDYTVLEPATDGRENVLIVTDVFTKFTQAFPTRDQRADTTAKILLKEWFMKYGVPERLHSGQGRNFESEVVAELCRLYGVKKTRTTPYHPQVNTQCEQFNRTLHELLRTLSPEKKRRWPEHLPELIYAYNVTPHATTGYLPYFLLFGVEPHLPEDALLGEEHPVNRGENWLVIHQSRLREAHEKARAFAEQKAAERLAPFNDKAYFHLLVLGRPCTCTTAL</sequence>
<dbReference type="FunFam" id="3.30.420.10:FF:000032">
    <property type="entry name" value="Retrovirus-related Pol polyprotein from transposon 297-like Protein"/>
    <property type="match status" value="1"/>
</dbReference>
<dbReference type="InterPro" id="IPR036397">
    <property type="entry name" value="RNaseH_sf"/>
</dbReference>
<dbReference type="GO" id="GO:0003676">
    <property type="term" value="F:nucleic acid binding"/>
    <property type="evidence" value="ECO:0007669"/>
    <property type="project" value="InterPro"/>
</dbReference>
<dbReference type="PANTHER" id="PTHR37984:SF15">
    <property type="entry name" value="INTEGRASE CATALYTIC DOMAIN-CONTAINING PROTEIN"/>
    <property type="match status" value="1"/>
</dbReference>
<keyword evidence="4" id="KW-1185">Reference proteome</keyword>
<dbReference type="Pfam" id="PF17921">
    <property type="entry name" value="Integrase_H2C2"/>
    <property type="match status" value="1"/>
</dbReference>
<dbReference type="Gene3D" id="1.10.340.70">
    <property type="match status" value="1"/>
</dbReference>
<dbReference type="AlphaFoldDB" id="A0A8C1RDQ7"/>
<proteinExistence type="predicted"/>
<evidence type="ECO:0000259" key="2">
    <source>
        <dbReference type="PROSITE" id="PS50994"/>
    </source>
</evidence>
<evidence type="ECO:0000256" key="1">
    <source>
        <dbReference type="ARBA" id="ARBA00039658"/>
    </source>
</evidence>
<evidence type="ECO:0000313" key="3">
    <source>
        <dbReference type="Ensembl" id="ENSCCRP00010106505.1"/>
    </source>
</evidence>
<dbReference type="Pfam" id="PF00665">
    <property type="entry name" value="rve"/>
    <property type="match status" value="1"/>
</dbReference>
<dbReference type="GO" id="GO:0015074">
    <property type="term" value="P:DNA integration"/>
    <property type="evidence" value="ECO:0007669"/>
    <property type="project" value="InterPro"/>
</dbReference>